<evidence type="ECO:0000313" key="14">
    <source>
        <dbReference type="Proteomes" id="UP001289374"/>
    </source>
</evidence>
<dbReference type="InterPro" id="IPR002182">
    <property type="entry name" value="NB-ARC"/>
</dbReference>
<evidence type="ECO:0000256" key="1">
    <source>
        <dbReference type="ARBA" id="ARBA00002074"/>
    </source>
</evidence>
<keyword evidence="6" id="KW-0381">Hypersensitive response</keyword>
<dbReference type="Gene3D" id="3.40.50.300">
    <property type="entry name" value="P-loop containing nucleotide triphosphate hydrolases"/>
    <property type="match status" value="1"/>
</dbReference>
<evidence type="ECO:0000256" key="7">
    <source>
        <dbReference type="ARBA" id="ARBA00022737"/>
    </source>
</evidence>
<dbReference type="InterPro" id="IPR032675">
    <property type="entry name" value="LRR_dom_sf"/>
</dbReference>
<evidence type="ECO:0000256" key="9">
    <source>
        <dbReference type="ARBA" id="ARBA00022821"/>
    </source>
</evidence>
<evidence type="ECO:0000256" key="6">
    <source>
        <dbReference type="ARBA" id="ARBA00022667"/>
    </source>
</evidence>
<dbReference type="GO" id="GO:0051607">
    <property type="term" value="P:defense response to virus"/>
    <property type="evidence" value="ECO:0007669"/>
    <property type="project" value="UniProtKB-ARBA"/>
</dbReference>
<dbReference type="Proteomes" id="UP001289374">
    <property type="component" value="Unassembled WGS sequence"/>
</dbReference>
<name>A0AAE1WL43_9LAMI</name>
<feature type="domain" description="Disease resistance protein winged helix" evidence="12">
    <location>
        <begin position="315"/>
        <end position="385"/>
    </location>
</feature>
<dbReference type="FunFam" id="3.40.50.300:FF:001091">
    <property type="entry name" value="Probable disease resistance protein At1g61300"/>
    <property type="match status" value="1"/>
</dbReference>
<sequence length="746" mass="86210">MNWRVNWPRLVMQRRIIESFVLDQTLASSQVQVDRILTRFSQDFPKVMQDVDFIEKKVMKIKGKMEVVKDQQPVSSLHADGLSRRLAPTANDTTTGLDSHLLQLKERLVGDEPKLQMVSIVGMGGIGKTTLVRTVYDHPLIVESFEIRAWVTISQEYDTREILLALLHVTEILFGEQLRKNLYGRRYLIVMDDMWSTKVWDEVRKYFPDTSNKSRILITTRLSNVAVNFDSDAPHEMDFLDDDKSWNLLCEKVFLGEACPLELEEIGKQIAKSCKGLPLALVVIGGLLAKSQRTIVQWNHLPIHLKPCFLYMATFPEDLVIRMSRLIKLWIGEGFINPIVPRSLEDIALEYLKEHIDRNLLIVQRQGALGKMKSCTIHDLLRDLCLREAHKENFLCITKVYDVDIPPNIENTRRLGIHRSTKQYRYNPQVLNTLRSASSTRSLVCESEWISPWLVPCLKLLRVLNVHDVYSPENVIQLVNSRYLHFTILPPNIWEMTQLRHLKFEKLVLPEPPQQSGRAGSQDSYILENLQTLSTLENFRFTKEVHNRIPNIKKMKIAYGNDLGGLKLSSYCLKNLSNLGKLESLTLNMMGWCEKHSAGDFGFPHSLKKLTLRGCRLPWEDMRFVGSLPKLEMLRLYDSACVGSMWNPSEGEFARLKLLQIRSTDLKYWGAENTHFPSLEHLALSFVYLQELPLALAEIHTLRSIELDHCKQSVVDSMEQIREERESLGYEHLHIQVSKERLWDGF</sequence>
<feature type="domain" description="NB-ARC" evidence="11">
    <location>
        <begin position="100"/>
        <end position="257"/>
    </location>
</feature>
<dbReference type="Pfam" id="PF23559">
    <property type="entry name" value="WHD_DRP"/>
    <property type="match status" value="1"/>
</dbReference>
<reference evidence="13" key="2">
    <citation type="journal article" date="2024" name="Plant">
        <title>Genomic evolution and insights into agronomic trait innovations of Sesamum species.</title>
        <authorList>
            <person name="Miao H."/>
            <person name="Wang L."/>
            <person name="Qu L."/>
            <person name="Liu H."/>
            <person name="Sun Y."/>
            <person name="Le M."/>
            <person name="Wang Q."/>
            <person name="Wei S."/>
            <person name="Zheng Y."/>
            <person name="Lin W."/>
            <person name="Duan Y."/>
            <person name="Cao H."/>
            <person name="Xiong S."/>
            <person name="Wang X."/>
            <person name="Wei L."/>
            <person name="Li C."/>
            <person name="Ma Q."/>
            <person name="Ju M."/>
            <person name="Zhao R."/>
            <person name="Li G."/>
            <person name="Mu C."/>
            <person name="Tian Q."/>
            <person name="Mei H."/>
            <person name="Zhang T."/>
            <person name="Gao T."/>
            <person name="Zhang H."/>
        </authorList>
    </citation>
    <scope>NUCLEOTIDE SEQUENCE</scope>
    <source>
        <strain evidence="13">K16</strain>
    </source>
</reference>
<keyword evidence="10" id="KW-0067">ATP-binding</keyword>
<dbReference type="AlphaFoldDB" id="A0AAE1WL43"/>
<comment type="subcellular location">
    <subcellularLocation>
        <location evidence="2">Cytoplasm</location>
    </subcellularLocation>
</comment>
<dbReference type="InterPro" id="IPR036388">
    <property type="entry name" value="WH-like_DNA-bd_sf"/>
</dbReference>
<dbReference type="InterPro" id="IPR042197">
    <property type="entry name" value="Apaf_helical"/>
</dbReference>
<dbReference type="InterPro" id="IPR027417">
    <property type="entry name" value="P-loop_NTPase"/>
</dbReference>
<dbReference type="GO" id="GO:0005524">
    <property type="term" value="F:ATP binding"/>
    <property type="evidence" value="ECO:0007669"/>
    <property type="project" value="UniProtKB-KW"/>
</dbReference>
<evidence type="ECO:0000256" key="4">
    <source>
        <dbReference type="ARBA" id="ARBA00022490"/>
    </source>
</evidence>
<comment type="caution">
    <text evidence="13">The sequence shown here is derived from an EMBL/GenBank/DDBJ whole genome shotgun (WGS) entry which is preliminary data.</text>
</comment>
<dbReference type="GO" id="GO:0009626">
    <property type="term" value="P:plant-type hypersensitive response"/>
    <property type="evidence" value="ECO:0007669"/>
    <property type="project" value="UniProtKB-KW"/>
</dbReference>
<proteinExistence type="inferred from homology"/>
<evidence type="ECO:0000259" key="11">
    <source>
        <dbReference type="Pfam" id="PF00931"/>
    </source>
</evidence>
<evidence type="ECO:0000256" key="8">
    <source>
        <dbReference type="ARBA" id="ARBA00022741"/>
    </source>
</evidence>
<gene>
    <name evidence="13" type="ORF">Sango_1696500</name>
</gene>
<protein>
    <submittedName>
        <fullName evidence="13">Late blight resistance proteinR1B-19</fullName>
    </submittedName>
</protein>
<organism evidence="13 14">
    <name type="scientific">Sesamum angolense</name>
    <dbReference type="NCBI Taxonomy" id="2727404"/>
    <lineage>
        <taxon>Eukaryota</taxon>
        <taxon>Viridiplantae</taxon>
        <taxon>Streptophyta</taxon>
        <taxon>Embryophyta</taxon>
        <taxon>Tracheophyta</taxon>
        <taxon>Spermatophyta</taxon>
        <taxon>Magnoliopsida</taxon>
        <taxon>eudicotyledons</taxon>
        <taxon>Gunneridae</taxon>
        <taxon>Pentapetalae</taxon>
        <taxon>asterids</taxon>
        <taxon>lamiids</taxon>
        <taxon>Lamiales</taxon>
        <taxon>Pedaliaceae</taxon>
        <taxon>Sesamum</taxon>
    </lineage>
</organism>
<dbReference type="GO" id="GO:0043531">
    <property type="term" value="F:ADP binding"/>
    <property type="evidence" value="ECO:0007669"/>
    <property type="project" value="InterPro"/>
</dbReference>
<comment type="similarity">
    <text evidence="3">Belongs to the disease resistance NB-LRR family.</text>
</comment>
<evidence type="ECO:0000259" key="12">
    <source>
        <dbReference type="Pfam" id="PF23559"/>
    </source>
</evidence>
<dbReference type="Gene3D" id="1.10.10.10">
    <property type="entry name" value="Winged helix-like DNA-binding domain superfamily/Winged helix DNA-binding domain"/>
    <property type="match status" value="1"/>
</dbReference>
<evidence type="ECO:0000313" key="13">
    <source>
        <dbReference type="EMBL" id="KAK4395422.1"/>
    </source>
</evidence>
<dbReference type="InterPro" id="IPR058922">
    <property type="entry name" value="WHD_DRP"/>
</dbReference>
<dbReference type="GO" id="GO:0005737">
    <property type="term" value="C:cytoplasm"/>
    <property type="evidence" value="ECO:0007669"/>
    <property type="project" value="UniProtKB-SubCell"/>
</dbReference>
<keyword evidence="7" id="KW-0677">Repeat</keyword>
<dbReference type="PANTHER" id="PTHR23155:SF1152">
    <property type="entry name" value="AAA+ ATPASE DOMAIN-CONTAINING PROTEIN"/>
    <property type="match status" value="1"/>
</dbReference>
<keyword evidence="14" id="KW-1185">Reference proteome</keyword>
<comment type="function">
    <text evidence="1">Confers resistance to late blight (Phytophthora infestans) races carrying the avirulence gene Avr1. Resistance proteins guard the plant against pathogens that contain an appropriate avirulence protein via an indirect interaction with this avirulence protein. That triggers a defense system including the hypersensitive response, which restricts the pathogen growth.</text>
</comment>
<keyword evidence="5" id="KW-0433">Leucine-rich repeat</keyword>
<keyword evidence="4" id="KW-0963">Cytoplasm</keyword>
<dbReference type="EMBL" id="JACGWL010000009">
    <property type="protein sequence ID" value="KAK4395422.1"/>
    <property type="molecule type" value="Genomic_DNA"/>
</dbReference>
<dbReference type="PANTHER" id="PTHR23155">
    <property type="entry name" value="DISEASE RESISTANCE PROTEIN RP"/>
    <property type="match status" value="1"/>
</dbReference>
<dbReference type="SUPFAM" id="SSF52058">
    <property type="entry name" value="L domain-like"/>
    <property type="match status" value="1"/>
</dbReference>
<dbReference type="InterPro" id="IPR044974">
    <property type="entry name" value="Disease_R_plants"/>
</dbReference>
<reference evidence="13" key="1">
    <citation type="submission" date="2020-06" db="EMBL/GenBank/DDBJ databases">
        <authorList>
            <person name="Li T."/>
            <person name="Hu X."/>
            <person name="Zhang T."/>
            <person name="Song X."/>
            <person name="Zhang H."/>
            <person name="Dai N."/>
            <person name="Sheng W."/>
            <person name="Hou X."/>
            <person name="Wei L."/>
        </authorList>
    </citation>
    <scope>NUCLEOTIDE SEQUENCE</scope>
    <source>
        <strain evidence="13">K16</strain>
        <tissue evidence="13">Leaf</tissue>
    </source>
</reference>
<dbReference type="Gene3D" id="1.10.8.430">
    <property type="entry name" value="Helical domain of apoptotic protease-activating factors"/>
    <property type="match status" value="1"/>
</dbReference>
<evidence type="ECO:0000256" key="3">
    <source>
        <dbReference type="ARBA" id="ARBA00008894"/>
    </source>
</evidence>
<evidence type="ECO:0000256" key="5">
    <source>
        <dbReference type="ARBA" id="ARBA00022614"/>
    </source>
</evidence>
<evidence type="ECO:0000256" key="10">
    <source>
        <dbReference type="ARBA" id="ARBA00022840"/>
    </source>
</evidence>
<dbReference type="Pfam" id="PF00931">
    <property type="entry name" value="NB-ARC"/>
    <property type="match status" value="1"/>
</dbReference>
<dbReference type="FunFam" id="1.10.10.10:FF:000322">
    <property type="entry name" value="Probable disease resistance protein At1g63360"/>
    <property type="match status" value="1"/>
</dbReference>
<keyword evidence="8" id="KW-0547">Nucleotide-binding</keyword>
<evidence type="ECO:0000256" key="2">
    <source>
        <dbReference type="ARBA" id="ARBA00004496"/>
    </source>
</evidence>
<dbReference type="PRINTS" id="PR00364">
    <property type="entry name" value="DISEASERSIST"/>
</dbReference>
<dbReference type="Gene3D" id="3.80.10.10">
    <property type="entry name" value="Ribonuclease Inhibitor"/>
    <property type="match status" value="1"/>
</dbReference>
<dbReference type="SUPFAM" id="SSF52540">
    <property type="entry name" value="P-loop containing nucleoside triphosphate hydrolases"/>
    <property type="match status" value="1"/>
</dbReference>
<keyword evidence="9" id="KW-0611">Plant defense</keyword>
<accession>A0AAE1WL43</accession>